<protein>
    <submittedName>
        <fullName evidence="4">Glycoside hydrolase family 130 protein</fullName>
    </submittedName>
</protein>
<dbReference type="Proteomes" id="UP000683246">
    <property type="component" value="Chromosome"/>
</dbReference>
<keyword evidence="4" id="KW-0378">Hydrolase</keyword>
<dbReference type="GO" id="GO:0016787">
    <property type="term" value="F:hydrolase activity"/>
    <property type="evidence" value="ECO:0007669"/>
    <property type="project" value="UniProtKB-KW"/>
</dbReference>
<evidence type="ECO:0000313" key="4">
    <source>
        <dbReference type="EMBL" id="QUI25793.1"/>
    </source>
</evidence>
<dbReference type="InterPro" id="IPR023296">
    <property type="entry name" value="Glyco_hydro_beta-prop_sf"/>
</dbReference>
<evidence type="ECO:0000313" key="5">
    <source>
        <dbReference type="Proteomes" id="UP000683246"/>
    </source>
</evidence>
<dbReference type="Gene3D" id="2.115.10.20">
    <property type="entry name" value="Glycosyl hydrolase domain, family 43"/>
    <property type="match status" value="1"/>
</dbReference>
<dbReference type="Pfam" id="PF04041">
    <property type="entry name" value="Glyco_hydro_130"/>
    <property type="match status" value="1"/>
</dbReference>
<keyword evidence="1" id="KW-0328">Glycosyltransferase</keyword>
<dbReference type="GO" id="GO:0016757">
    <property type="term" value="F:glycosyltransferase activity"/>
    <property type="evidence" value="ECO:0007669"/>
    <property type="project" value="UniProtKB-KW"/>
</dbReference>
<proteinExistence type="inferred from homology"/>
<dbReference type="PIRSF" id="PIRSF016202">
    <property type="entry name" value="PH1107"/>
    <property type="match status" value="1"/>
</dbReference>
<accession>A0A8J8MQU3</accession>
<keyword evidence="5" id="KW-1185">Reference proteome</keyword>
<dbReference type="PANTHER" id="PTHR34106">
    <property type="entry name" value="GLYCOSIDASE"/>
    <property type="match status" value="1"/>
</dbReference>
<evidence type="ECO:0000256" key="2">
    <source>
        <dbReference type="ARBA" id="ARBA00022679"/>
    </source>
</evidence>
<dbReference type="PANTHER" id="PTHR34106:SF1">
    <property type="entry name" value="1,4-BETA-MANNOSYL-N-ACETYLGLUCOSAMINE PHOSPHORYLASE"/>
    <property type="match status" value="1"/>
</dbReference>
<reference evidence="4" key="1">
    <citation type="submission" date="2020-07" db="EMBL/GenBank/DDBJ databases">
        <title>Vallitalea pronyensis genome.</title>
        <authorList>
            <person name="Postec A."/>
        </authorList>
    </citation>
    <scope>NUCLEOTIDE SEQUENCE</scope>
    <source>
        <strain evidence="4">FatNI3</strain>
    </source>
</reference>
<gene>
    <name evidence="4" type="ORF">HZI73_18550</name>
</gene>
<evidence type="ECO:0000256" key="1">
    <source>
        <dbReference type="ARBA" id="ARBA00022676"/>
    </source>
</evidence>
<dbReference type="CDD" id="cd08993">
    <property type="entry name" value="GH130"/>
    <property type="match status" value="1"/>
</dbReference>
<dbReference type="KEGG" id="vpy:HZI73_18550"/>
<sequence>MQILTKYEKNPIIQPKDMPFSCETVYNAGAAKMDEQYVLLLRCGRSDGRSVWGLALSDNGFDFEIHPEPVFSRATEGIFKEAENKGVEDPRVTKIDDTYYIFYSCYSTRGFQIGLAKTKDFLDIQRVALTTAVDYRNCVLFPEKINDMYVRFERPNLTYLGRPGIFISYSPDLIHWGNQQLIMTADSCDIWQDYKIGPGAPPIKTPRGWLNIYHATTATMSGQIYRLGVAVHDLEDPRKVIGRSRRFILAPEAIHERVGYVSNVVFTCGAIPEPDGTIKIYYGGADTVMCVATGEINALIDLAMEDGPDKTVR</sequence>
<evidence type="ECO:0000256" key="3">
    <source>
        <dbReference type="ARBA" id="ARBA00024356"/>
    </source>
</evidence>
<comment type="similarity">
    <text evidence="3">Belongs to the glycosyl hydrolase 130 family.</text>
</comment>
<dbReference type="EMBL" id="CP058649">
    <property type="protein sequence ID" value="QUI25793.1"/>
    <property type="molecule type" value="Genomic_DNA"/>
</dbReference>
<dbReference type="InterPro" id="IPR007184">
    <property type="entry name" value="Mannoside_phosphorylase"/>
</dbReference>
<dbReference type="SUPFAM" id="SSF75005">
    <property type="entry name" value="Arabinanase/levansucrase/invertase"/>
    <property type="match status" value="1"/>
</dbReference>
<keyword evidence="2" id="KW-0808">Transferase</keyword>
<organism evidence="4 5">
    <name type="scientific">Vallitalea pronyensis</name>
    <dbReference type="NCBI Taxonomy" id="1348613"/>
    <lineage>
        <taxon>Bacteria</taxon>
        <taxon>Bacillati</taxon>
        <taxon>Bacillota</taxon>
        <taxon>Clostridia</taxon>
        <taxon>Lachnospirales</taxon>
        <taxon>Vallitaleaceae</taxon>
        <taxon>Vallitalea</taxon>
    </lineage>
</organism>
<dbReference type="AlphaFoldDB" id="A0A8J8MQU3"/>
<name>A0A8J8MQU3_9FIRM</name>